<feature type="compositionally biased region" description="Low complexity" evidence="1">
    <location>
        <begin position="89"/>
        <end position="98"/>
    </location>
</feature>
<evidence type="ECO:0000256" key="1">
    <source>
        <dbReference type="SAM" id="MobiDB-lite"/>
    </source>
</evidence>
<accession>A0A498LTP5</accession>
<dbReference type="GO" id="GO:0043194">
    <property type="term" value="C:axon initial segment"/>
    <property type="evidence" value="ECO:0007669"/>
    <property type="project" value="TreeGrafter"/>
</dbReference>
<protein>
    <submittedName>
        <fullName evidence="2">Neuron navigator 3 isoform X11</fullName>
    </submittedName>
</protein>
<feature type="region of interest" description="Disordered" evidence="1">
    <location>
        <begin position="50"/>
        <end position="158"/>
    </location>
</feature>
<dbReference type="InterPro" id="IPR039041">
    <property type="entry name" value="Nav/unc-53"/>
</dbReference>
<dbReference type="GO" id="GO:0001578">
    <property type="term" value="P:microtubule bundle formation"/>
    <property type="evidence" value="ECO:0007669"/>
    <property type="project" value="TreeGrafter"/>
</dbReference>
<gene>
    <name evidence="2" type="ORF">ROHU_030331</name>
</gene>
<reference evidence="2 3" key="1">
    <citation type="submission" date="2018-03" db="EMBL/GenBank/DDBJ databases">
        <title>Draft genome sequence of Rohu Carp (Labeo rohita).</title>
        <authorList>
            <person name="Das P."/>
            <person name="Kushwaha B."/>
            <person name="Joshi C.G."/>
            <person name="Kumar D."/>
            <person name="Nagpure N.S."/>
            <person name="Sahoo L."/>
            <person name="Das S.P."/>
            <person name="Bit A."/>
            <person name="Patnaik S."/>
            <person name="Meher P.K."/>
            <person name="Jayasankar P."/>
            <person name="Koringa P.G."/>
            <person name="Patel N.V."/>
            <person name="Hinsu A.T."/>
            <person name="Kumar R."/>
            <person name="Pandey M."/>
            <person name="Agarwal S."/>
            <person name="Srivastava S."/>
            <person name="Singh M."/>
            <person name="Iquebal M.A."/>
            <person name="Jaiswal S."/>
            <person name="Angadi U.B."/>
            <person name="Kumar N."/>
            <person name="Raza M."/>
            <person name="Shah T.M."/>
            <person name="Rai A."/>
            <person name="Jena J.K."/>
        </authorList>
    </citation>
    <scope>NUCLEOTIDE SEQUENCE [LARGE SCALE GENOMIC DNA]</scope>
    <source>
        <strain evidence="2">DASCIFA01</strain>
        <tissue evidence="2">Testis</tissue>
    </source>
</reference>
<evidence type="ECO:0000313" key="3">
    <source>
        <dbReference type="Proteomes" id="UP000290572"/>
    </source>
</evidence>
<dbReference type="AlphaFoldDB" id="A0A498LTP5"/>
<dbReference type="Proteomes" id="UP000290572">
    <property type="component" value="Unassembled WGS sequence"/>
</dbReference>
<sequence>MKRGAEFSVFQGGSPPRKSPQPLPDNLNLRKQRSLGNLVLLSDGEQRVYAFELDEPPCPPSSASGTSSSSPSPQHGRGSGRKHPDSSTRARSLSLSLTKVLSQSEHSLIPVPWGRKPGRMAPAHQHQRPEVVEKAGSFRKSDEDPRAGPEGTGGDWELESARDEQAQLDKEVILTMLGDLEQVLNPQTRREDPETRRMRTVKNIADLRQNLEETMSSLRGTQLSHSTLLLKGAKKVLDTSSHSLTVKLTSKEPMNQKTPTLGVHNGQIYIVDTRLSGCARNERR</sequence>
<proteinExistence type="predicted"/>
<keyword evidence="3" id="KW-1185">Reference proteome</keyword>
<comment type="caution">
    <text evidence="2">The sequence shown here is derived from an EMBL/GenBank/DDBJ whole genome shotgun (WGS) entry which is preliminary data.</text>
</comment>
<name>A0A498LTP5_LABRO</name>
<dbReference type="PANTHER" id="PTHR12784:SF3">
    <property type="entry name" value="NEURON NAVIGATOR 1"/>
    <property type="match status" value="1"/>
</dbReference>
<dbReference type="EMBL" id="QBIY01013157">
    <property type="protein sequence ID" value="RXN10983.1"/>
    <property type="molecule type" value="Genomic_DNA"/>
</dbReference>
<dbReference type="GO" id="GO:0015630">
    <property type="term" value="C:microtubule cytoskeleton"/>
    <property type="evidence" value="ECO:0007669"/>
    <property type="project" value="TreeGrafter"/>
</dbReference>
<dbReference type="PANTHER" id="PTHR12784">
    <property type="entry name" value="STEERIN"/>
    <property type="match status" value="1"/>
</dbReference>
<feature type="compositionally biased region" description="Low complexity" evidence="1">
    <location>
        <begin position="61"/>
        <end position="76"/>
    </location>
</feature>
<evidence type="ECO:0000313" key="2">
    <source>
        <dbReference type="EMBL" id="RXN10983.1"/>
    </source>
</evidence>
<dbReference type="GO" id="GO:0001764">
    <property type="term" value="P:neuron migration"/>
    <property type="evidence" value="ECO:0007669"/>
    <property type="project" value="TreeGrafter"/>
</dbReference>
<organism evidence="2 3">
    <name type="scientific">Labeo rohita</name>
    <name type="common">Indian major carp</name>
    <name type="synonym">Cyprinus rohita</name>
    <dbReference type="NCBI Taxonomy" id="84645"/>
    <lineage>
        <taxon>Eukaryota</taxon>
        <taxon>Metazoa</taxon>
        <taxon>Chordata</taxon>
        <taxon>Craniata</taxon>
        <taxon>Vertebrata</taxon>
        <taxon>Euteleostomi</taxon>
        <taxon>Actinopterygii</taxon>
        <taxon>Neopterygii</taxon>
        <taxon>Teleostei</taxon>
        <taxon>Ostariophysi</taxon>
        <taxon>Cypriniformes</taxon>
        <taxon>Cyprinidae</taxon>
        <taxon>Labeoninae</taxon>
        <taxon>Labeonini</taxon>
        <taxon>Labeo</taxon>
    </lineage>
</organism>
<feature type="region of interest" description="Disordered" evidence="1">
    <location>
        <begin position="1"/>
        <end position="28"/>
    </location>
</feature>